<evidence type="ECO:0000259" key="2">
    <source>
        <dbReference type="Pfam" id="PF07589"/>
    </source>
</evidence>
<feature type="signal peptide" evidence="1">
    <location>
        <begin position="1"/>
        <end position="30"/>
    </location>
</feature>
<comment type="caution">
    <text evidence="4">The sequence shown here is derived from an EMBL/GenBank/DDBJ whole genome shotgun (WGS) entry which is preliminary data.</text>
</comment>
<dbReference type="Proteomes" id="UP000481327">
    <property type="component" value="Unassembled WGS sequence"/>
</dbReference>
<feature type="domain" description="Choice-of-anchor A" evidence="3">
    <location>
        <begin position="35"/>
        <end position="270"/>
    </location>
</feature>
<evidence type="ECO:0000256" key="1">
    <source>
        <dbReference type="SAM" id="SignalP"/>
    </source>
</evidence>
<feature type="domain" description="Ice-binding protein C-terminal" evidence="2">
    <location>
        <begin position="287"/>
        <end position="312"/>
    </location>
</feature>
<keyword evidence="1" id="KW-0732">Signal</keyword>
<feature type="chain" id="PRO_5028882605" evidence="1">
    <location>
        <begin position="31"/>
        <end position="318"/>
    </location>
</feature>
<dbReference type="EMBL" id="WIOL01000001">
    <property type="protein sequence ID" value="MQT16402.1"/>
    <property type="molecule type" value="Genomic_DNA"/>
</dbReference>
<protein>
    <submittedName>
        <fullName evidence="4">Choice-of-anchor A family protein</fullName>
    </submittedName>
</protein>
<dbReference type="AlphaFoldDB" id="A0A7C9KW59"/>
<dbReference type="InterPro" id="IPR026588">
    <property type="entry name" value="Choice_anch_A"/>
</dbReference>
<dbReference type="Pfam" id="PF20597">
    <property type="entry name" value="pAdhesive_15"/>
    <property type="match status" value="1"/>
</dbReference>
<dbReference type="InterPro" id="IPR013424">
    <property type="entry name" value="Ice-binding_C"/>
</dbReference>
<evidence type="ECO:0000313" key="4">
    <source>
        <dbReference type="EMBL" id="MQT16402.1"/>
    </source>
</evidence>
<dbReference type="NCBIfam" id="NF035944">
    <property type="entry name" value="PEPxxWA-CTERM"/>
    <property type="match status" value="1"/>
</dbReference>
<organism evidence="4 5">
    <name type="scientific">Sandarakinorhabdus fusca</name>
    <dbReference type="NCBI Taxonomy" id="1439888"/>
    <lineage>
        <taxon>Bacteria</taxon>
        <taxon>Pseudomonadati</taxon>
        <taxon>Pseudomonadota</taxon>
        <taxon>Alphaproteobacteria</taxon>
        <taxon>Sphingomonadales</taxon>
        <taxon>Sphingosinicellaceae</taxon>
        <taxon>Sandarakinorhabdus</taxon>
    </lineage>
</organism>
<reference evidence="4 5" key="1">
    <citation type="submission" date="2019-09" db="EMBL/GenBank/DDBJ databases">
        <title>Polymorphobacter sp. isolated from a lake in China.</title>
        <authorList>
            <person name="Liu Z."/>
        </authorList>
    </citation>
    <scope>NUCLEOTIDE SEQUENCE [LARGE SCALE GENOMIC DNA]</scope>
    <source>
        <strain evidence="4 5">D40P</strain>
    </source>
</reference>
<evidence type="ECO:0000313" key="5">
    <source>
        <dbReference type="Proteomes" id="UP000481327"/>
    </source>
</evidence>
<sequence>MLRLSWSKVMSSRLLGAAIVSIIAVQPAQAAIPLDYALYTLGNYNEQGGSRIGGAVAVAGDAHITSATIGANLGSDRNGTAVVAVGGTVQYDNASLSHGNVVYGAGNASGQYTQASTPNGSFVQGNALDFARTNAGLLGLSASYGSTAATGSFSSQWGSAALTGGTGVGTDVFSVTTGDLGGIYALRLIGTAGSKAIINVSGSTFGGYFSFDRGNYAVSDVTFNFVDAQSVGLNGVTLAGSILAPLANVVQQGGLIGGSVVARNYTSGGATIGGDGRFEVADYAAGAVPEPATWAMLITGFGMVGSAMRRRRTVFVVA</sequence>
<accession>A0A7C9KW59</accession>
<dbReference type="NCBIfam" id="TIGR02595">
    <property type="entry name" value="PEP_CTERM"/>
    <property type="match status" value="1"/>
</dbReference>
<proteinExistence type="predicted"/>
<gene>
    <name evidence="4" type="ORF">F3168_03910</name>
</gene>
<evidence type="ECO:0000259" key="3">
    <source>
        <dbReference type="Pfam" id="PF20597"/>
    </source>
</evidence>
<name>A0A7C9KW59_9SPHN</name>
<dbReference type="Pfam" id="PF07589">
    <property type="entry name" value="PEP-CTERM"/>
    <property type="match status" value="1"/>
</dbReference>
<keyword evidence="5" id="KW-1185">Reference proteome</keyword>
<dbReference type="OrthoDB" id="8775303at2"/>
<dbReference type="NCBIfam" id="TIGR04215">
    <property type="entry name" value="choice_anch_A"/>
    <property type="match status" value="1"/>
</dbReference>